<organism evidence="5 6">
    <name type="scientific">Gracilimonas mengyeensis</name>
    <dbReference type="NCBI Taxonomy" id="1302730"/>
    <lineage>
        <taxon>Bacteria</taxon>
        <taxon>Pseudomonadati</taxon>
        <taxon>Balneolota</taxon>
        <taxon>Balneolia</taxon>
        <taxon>Balneolales</taxon>
        <taxon>Balneolaceae</taxon>
        <taxon>Gracilimonas</taxon>
    </lineage>
</organism>
<dbReference type="GO" id="GO:0030163">
    <property type="term" value="P:protein catabolic process"/>
    <property type="evidence" value="ECO:0007669"/>
    <property type="project" value="UniProtKB-UniRule"/>
</dbReference>
<dbReference type="InterPro" id="IPR042203">
    <property type="entry name" value="Leu/Phe-tRNA_Trfase_C"/>
</dbReference>
<comment type="catalytic activity">
    <reaction evidence="4">
        <text>L-phenylalanyl-tRNA(Phe) + an N-terminal L-alpha-aminoacyl-[protein] = an N-terminal L-phenylalanyl-L-alpha-aminoacyl-[protein] + tRNA(Phe)</text>
        <dbReference type="Rhea" id="RHEA:43632"/>
        <dbReference type="Rhea" id="RHEA-COMP:9668"/>
        <dbReference type="Rhea" id="RHEA-COMP:9699"/>
        <dbReference type="Rhea" id="RHEA-COMP:10636"/>
        <dbReference type="Rhea" id="RHEA-COMP:10637"/>
        <dbReference type="ChEBI" id="CHEBI:78442"/>
        <dbReference type="ChEBI" id="CHEBI:78531"/>
        <dbReference type="ChEBI" id="CHEBI:78597"/>
        <dbReference type="ChEBI" id="CHEBI:83561"/>
        <dbReference type="EC" id="2.3.2.6"/>
    </reaction>
</comment>
<comment type="catalytic activity">
    <reaction evidence="4">
        <text>N-terminal L-lysyl-[protein] + L-leucyl-tRNA(Leu) = N-terminal L-leucyl-L-lysyl-[protein] + tRNA(Leu) + H(+)</text>
        <dbReference type="Rhea" id="RHEA:12340"/>
        <dbReference type="Rhea" id="RHEA-COMP:9613"/>
        <dbReference type="Rhea" id="RHEA-COMP:9622"/>
        <dbReference type="Rhea" id="RHEA-COMP:12670"/>
        <dbReference type="Rhea" id="RHEA-COMP:12671"/>
        <dbReference type="ChEBI" id="CHEBI:15378"/>
        <dbReference type="ChEBI" id="CHEBI:65249"/>
        <dbReference type="ChEBI" id="CHEBI:78442"/>
        <dbReference type="ChEBI" id="CHEBI:78494"/>
        <dbReference type="ChEBI" id="CHEBI:133043"/>
        <dbReference type="EC" id="2.3.2.6"/>
    </reaction>
</comment>
<dbReference type="NCBIfam" id="TIGR00667">
    <property type="entry name" value="aat"/>
    <property type="match status" value="1"/>
</dbReference>
<keyword evidence="6" id="KW-1185">Reference proteome</keyword>
<dbReference type="RefSeq" id="WP_142454128.1">
    <property type="nucleotide sequence ID" value="NZ_FXTP01000006.1"/>
</dbReference>
<dbReference type="GO" id="GO:0005737">
    <property type="term" value="C:cytoplasm"/>
    <property type="evidence" value="ECO:0007669"/>
    <property type="project" value="UniProtKB-SubCell"/>
</dbReference>
<accession>A0A521CRD1</accession>
<dbReference type="AlphaFoldDB" id="A0A521CRD1"/>
<dbReference type="InterPro" id="IPR042221">
    <property type="entry name" value="Leu/Phe-tRNA_Trfase_N"/>
</dbReference>
<reference evidence="5 6" key="1">
    <citation type="submission" date="2017-05" db="EMBL/GenBank/DDBJ databases">
        <authorList>
            <person name="Varghese N."/>
            <person name="Submissions S."/>
        </authorList>
    </citation>
    <scope>NUCLEOTIDE SEQUENCE [LARGE SCALE GENOMIC DNA]</scope>
    <source>
        <strain evidence="5 6">DSM 21985</strain>
    </source>
</reference>
<proteinExistence type="inferred from homology"/>
<protein>
    <recommendedName>
        <fullName evidence="4">Leucyl/phenylalanyl-tRNA--protein transferase</fullName>
        <ecNumber evidence="4">2.3.2.6</ecNumber>
    </recommendedName>
    <alternativeName>
        <fullName evidence="4">L/F-transferase</fullName>
    </alternativeName>
    <alternativeName>
        <fullName evidence="4">Leucyltransferase</fullName>
    </alternativeName>
    <alternativeName>
        <fullName evidence="4">Phenyalanyltransferase</fullName>
    </alternativeName>
</protein>
<evidence type="ECO:0000313" key="5">
    <source>
        <dbReference type="EMBL" id="SMO62014.1"/>
    </source>
</evidence>
<dbReference type="Gene3D" id="3.30.70.3550">
    <property type="entry name" value="Leucyl/phenylalanyl-tRNA-protein transferase, N-terminal domain"/>
    <property type="match status" value="1"/>
</dbReference>
<evidence type="ECO:0000256" key="4">
    <source>
        <dbReference type="HAMAP-Rule" id="MF_00688"/>
    </source>
</evidence>
<dbReference type="PANTHER" id="PTHR30098">
    <property type="entry name" value="LEUCYL/PHENYLALANYL-TRNA--PROTEIN TRANSFERASE"/>
    <property type="match status" value="1"/>
</dbReference>
<sequence>MRIIPPENLLEAYSQGIFPMADHKEAENVEWYSARKRGIIPIGNFHTSKNLARVIRQERFQIRVNSNFREVVKNCANRETSWINDLIVNSYDVLSQYGNAYSVECYRDDKLAGGLYGVKLKAAFFGESMFKKEKWADKVALYYCHEILQKNDFLLWDTQFYTEHLAQFGCIEIEASEYAQMLDQALVKECEFLL</sequence>
<dbReference type="GO" id="GO:0008914">
    <property type="term" value="F:leucyl-tRNA--protein transferase activity"/>
    <property type="evidence" value="ECO:0007669"/>
    <property type="project" value="UniProtKB-UniRule"/>
</dbReference>
<comment type="function">
    <text evidence="4">Functions in the N-end rule pathway of protein degradation where it conjugates Leu, Phe and, less efficiently, Met from aminoacyl-tRNAs to the N-termini of proteins containing an N-terminal arginine or lysine.</text>
</comment>
<evidence type="ECO:0000256" key="2">
    <source>
        <dbReference type="ARBA" id="ARBA00022679"/>
    </source>
</evidence>
<comment type="subcellular location">
    <subcellularLocation>
        <location evidence="4">Cytoplasm</location>
    </subcellularLocation>
</comment>
<evidence type="ECO:0000256" key="1">
    <source>
        <dbReference type="ARBA" id="ARBA00022490"/>
    </source>
</evidence>
<dbReference type="SUPFAM" id="SSF55729">
    <property type="entry name" value="Acyl-CoA N-acyltransferases (Nat)"/>
    <property type="match status" value="1"/>
</dbReference>
<dbReference type="InterPro" id="IPR004616">
    <property type="entry name" value="Leu/Phe-tRNA_Trfase"/>
</dbReference>
<name>A0A521CRD1_9BACT</name>
<gene>
    <name evidence="4" type="primary">aat</name>
    <name evidence="5" type="ORF">SAMN06265219_106100</name>
</gene>
<comment type="similarity">
    <text evidence="4">Belongs to the L/F-transferase family.</text>
</comment>
<dbReference type="Gene3D" id="3.40.630.70">
    <property type="entry name" value="Leucyl/phenylalanyl-tRNA-protein transferase, C-terminal domain"/>
    <property type="match status" value="1"/>
</dbReference>
<keyword evidence="3 4" id="KW-0012">Acyltransferase</keyword>
<comment type="catalytic activity">
    <reaction evidence="4">
        <text>N-terminal L-arginyl-[protein] + L-leucyl-tRNA(Leu) = N-terminal L-leucyl-L-arginyl-[protein] + tRNA(Leu) + H(+)</text>
        <dbReference type="Rhea" id="RHEA:50416"/>
        <dbReference type="Rhea" id="RHEA-COMP:9613"/>
        <dbReference type="Rhea" id="RHEA-COMP:9622"/>
        <dbReference type="Rhea" id="RHEA-COMP:12672"/>
        <dbReference type="Rhea" id="RHEA-COMP:12673"/>
        <dbReference type="ChEBI" id="CHEBI:15378"/>
        <dbReference type="ChEBI" id="CHEBI:64719"/>
        <dbReference type="ChEBI" id="CHEBI:78442"/>
        <dbReference type="ChEBI" id="CHEBI:78494"/>
        <dbReference type="ChEBI" id="CHEBI:133044"/>
        <dbReference type="EC" id="2.3.2.6"/>
    </reaction>
</comment>
<evidence type="ECO:0000313" key="6">
    <source>
        <dbReference type="Proteomes" id="UP000317557"/>
    </source>
</evidence>
<dbReference type="EMBL" id="FXTP01000006">
    <property type="protein sequence ID" value="SMO62014.1"/>
    <property type="molecule type" value="Genomic_DNA"/>
</dbReference>
<dbReference type="EC" id="2.3.2.6" evidence="4"/>
<dbReference type="Pfam" id="PF03588">
    <property type="entry name" value="Leu_Phe_trans"/>
    <property type="match status" value="1"/>
</dbReference>
<evidence type="ECO:0000256" key="3">
    <source>
        <dbReference type="ARBA" id="ARBA00023315"/>
    </source>
</evidence>
<dbReference type="PANTHER" id="PTHR30098:SF2">
    <property type="entry name" value="LEUCYL_PHENYLALANYL-TRNA--PROTEIN TRANSFERASE"/>
    <property type="match status" value="1"/>
</dbReference>
<dbReference type="InterPro" id="IPR016181">
    <property type="entry name" value="Acyl_CoA_acyltransferase"/>
</dbReference>
<keyword evidence="1 4" id="KW-0963">Cytoplasm</keyword>
<keyword evidence="2 4" id="KW-0808">Transferase</keyword>
<dbReference type="HAMAP" id="MF_00688">
    <property type="entry name" value="Leu_Phe_trans"/>
    <property type="match status" value="1"/>
</dbReference>
<dbReference type="OrthoDB" id="9790282at2"/>
<dbReference type="Proteomes" id="UP000317557">
    <property type="component" value="Unassembled WGS sequence"/>
</dbReference>